<dbReference type="EMBL" id="CP001778">
    <property type="protein sequence ID" value="ADD40345.1"/>
    <property type="molecule type" value="Genomic_DNA"/>
</dbReference>
<evidence type="ECO:0000313" key="2">
    <source>
        <dbReference type="EMBL" id="ADD40345.1"/>
    </source>
</evidence>
<dbReference type="KEGG" id="sna:Snas_0631"/>
<evidence type="ECO:0000259" key="1">
    <source>
        <dbReference type="Pfam" id="PF04149"/>
    </source>
</evidence>
<dbReference type="AlphaFoldDB" id="D3Q6U6"/>
<dbReference type="STRING" id="446470.Snas_0631"/>
<dbReference type="OrthoDB" id="4301277at2"/>
<proteinExistence type="predicted"/>
<dbReference type="InterPro" id="IPR007278">
    <property type="entry name" value="DUF397"/>
</dbReference>
<dbReference type="HOGENOM" id="CLU_131550_3_0_11"/>
<feature type="domain" description="DUF397" evidence="1">
    <location>
        <begin position="16"/>
        <end position="69"/>
    </location>
</feature>
<dbReference type="RefSeq" id="WP_013015916.1">
    <property type="nucleotide sequence ID" value="NC_013947.1"/>
</dbReference>
<evidence type="ECO:0000313" key="3">
    <source>
        <dbReference type="Proteomes" id="UP000000844"/>
    </source>
</evidence>
<keyword evidence="3" id="KW-1185">Reference proteome</keyword>
<protein>
    <recommendedName>
        <fullName evidence="1">DUF397 domain-containing protein</fullName>
    </recommendedName>
</protein>
<sequence>MPVLRTLDATTRAAIAWRKSSRSPSNGGNCVEVGARPHHGIAVRDSKHPTVTPLTITRSDWTALLRTVKANA</sequence>
<dbReference type="eggNOG" id="ENOG502ZRMN">
    <property type="taxonomic scope" value="Bacteria"/>
</dbReference>
<accession>D3Q6U6</accession>
<dbReference type="Proteomes" id="UP000000844">
    <property type="component" value="Chromosome"/>
</dbReference>
<dbReference type="Pfam" id="PF04149">
    <property type="entry name" value="DUF397"/>
    <property type="match status" value="1"/>
</dbReference>
<organism evidence="2 3">
    <name type="scientific">Stackebrandtia nassauensis (strain DSM 44728 / CIP 108903 / NRRL B-16338 / NBRC 102104 / LLR-40K-21)</name>
    <dbReference type="NCBI Taxonomy" id="446470"/>
    <lineage>
        <taxon>Bacteria</taxon>
        <taxon>Bacillati</taxon>
        <taxon>Actinomycetota</taxon>
        <taxon>Actinomycetes</taxon>
        <taxon>Glycomycetales</taxon>
        <taxon>Glycomycetaceae</taxon>
        <taxon>Stackebrandtia</taxon>
    </lineage>
</organism>
<gene>
    <name evidence="2" type="ordered locus">Snas_0631</name>
</gene>
<name>D3Q6U6_STANL</name>
<reference evidence="2 3" key="1">
    <citation type="journal article" date="2009" name="Stand. Genomic Sci.">
        <title>Complete genome sequence of Stackebrandtia nassauensis type strain (LLR-40K-21).</title>
        <authorList>
            <person name="Munk C."/>
            <person name="Lapidus A."/>
            <person name="Copeland A."/>
            <person name="Jando M."/>
            <person name="Mayilraj S."/>
            <person name="Glavina Del Rio T."/>
            <person name="Nolan M."/>
            <person name="Chen F."/>
            <person name="Lucas S."/>
            <person name="Tice H."/>
            <person name="Cheng J.F."/>
            <person name="Han C."/>
            <person name="Detter J.C."/>
            <person name="Bruce D."/>
            <person name="Goodwin L."/>
            <person name="Chain P."/>
            <person name="Pitluck S."/>
            <person name="Goker M."/>
            <person name="Ovchinikova G."/>
            <person name="Pati A."/>
            <person name="Ivanova N."/>
            <person name="Mavromatis K."/>
            <person name="Chen A."/>
            <person name="Palaniappan K."/>
            <person name="Land M."/>
            <person name="Hauser L."/>
            <person name="Chang Y.J."/>
            <person name="Jeffries C.D."/>
            <person name="Bristow J."/>
            <person name="Eisen J.A."/>
            <person name="Markowitz V."/>
            <person name="Hugenholtz P."/>
            <person name="Kyrpides N.C."/>
            <person name="Klenk H.P."/>
        </authorList>
    </citation>
    <scope>NUCLEOTIDE SEQUENCE [LARGE SCALE GENOMIC DNA]</scope>
    <source>
        <strain evidence="3">DSM 44728 / CIP 108903 / NRRL B-16338 / NBRC 102104 / LLR-40K-21</strain>
    </source>
</reference>